<evidence type="ECO:0000313" key="2">
    <source>
        <dbReference type="Proteomes" id="UP000257109"/>
    </source>
</evidence>
<proteinExistence type="predicted"/>
<gene>
    <name evidence="1" type="ORF">CR513_08685</name>
</gene>
<comment type="caution">
    <text evidence="1">The sequence shown here is derived from an EMBL/GenBank/DDBJ whole genome shotgun (WGS) entry which is preliminary data.</text>
</comment>
<evidence type="ECO:0000313" key="1">
    <source>
        <dbReference type="EMBL" id="RDY07234.1"/>
    </source>
</evidence>
<feature type="non-terminal residue" evidence="1">
    <location>
        <position position="1"/>
    </location>
</feature>
<protein>
    <submittedName>
        <fullName evidence="1">Uncharacterized protein</fullName>
    </submittedName>
</protein>
<dbReference type="Proteomes" id="UP000257109">
    <property type="component" value="Unassembled WGS sequence"/>
</dbReference>
<dbReference type="AlphaFoldDB" id="A0A371HX17"/>
<reference evidence="1" key="1">
    <citation type="submission" date="2018-05" db="EMBL/GenBank/DDBJ databases">
        <title>Draft genome of Mucuna pruriens seed.</title>
        <authorList>
            <person name="Nnadi N.E."/>
            <person name="Vos R."/>
            <person name="Hasami M.H."/>
            <person name="Devisetty U.K."/>
            <person name="Aguiy J.C."/>
        </authorList>
    </citation>
    <scope>NUCLEOTIDE SEQUENCE [LARGE SCALE GENOMIC DNA]</scope>
    <source>
        <strain evidence="1">JCA_2017</strain>
    </source>
</reference>
<name>A0A371HX17_MUCPR</name>
<organism evidence="1 2">
    <name type="scientific">Mucuna pruriens</name>
    <name type="common">Velvet bean</name>
    <name type="synonym">Dolichos pruriens</name>
    <dbReference type="NCBI Taxonomy" id="157652"/>
    <lineage>
        <taxon>Eukaryota</taxon>
        <taxon>Viridiplantae</taxon>
        <taxon>Streptophyta</taxon>
        <taxon>Embryophyta</taxon>
        <taxon>Tracheophyta</taxon>
        <taxon>Spermatophyta</taxon>
        <taxon>Magnoliopsida</taxon>
        <taxon>eudicotyledons</taxon>
        <taxon>Gunneridae</taxon>
        <taxon>Pentapetalae</taxon>
        <taxon>rosids</taxon>
        <taxon>fabids</taxon>
        <taxon>Fabales</taxon>
        <taxon>Fabaceae</taxon>
        <taxon>Papilionoideae</taxon>
        <taxon>50 kb inversion clade</taxon>
        <taxon>NPAAA clade</taxon>
        <taxon>indigoferoid/millettioid clade</taxon>
        <taxon>Phaseoleae</taxon>
        <taxon>Mucuna</taxon>
    </lineage>
</organism>
<dbReference type="EMBL" id="QJKJ01001518">
    <property type="protein sequence ID" value="RDY07234.1"/>
    <property type="molecule type" value="Genomic_DNA"/>
</dbReference>
<keyword evidence="2" id="KW-1185">Reference proteome</keyword>
<sequence>MAAELALRWPLSWMADVDNAIGPLFIGLLGLQGTKNSKVVGGDRLDHQRTPLGLILNILAILGEPSSLAMAIVVDGGTTEAKPFYLMRVETTKKRAYQYEKLCSFLMENGFERGKVDITLFSQKL</sequence>
<accession>A0A371HX17</accession>